<accession>A0A383BDQ7</accession>
<name>A0A383BDQ7_9ZZZZ</name>
<proteinExistence type="predicted"/>
<dbReference type="EMBL" id="UINC01199699">
    <property type="protein sequence ID" value="SVE18247.1"/>
    <property type="molecule type" value="Genomic_DNA"/>
</dbReference>
<feature type="non-terminal residue" evidence="1">
    <location>
        <position position="1"/>
    </location>
</feature>
<dbReference type="AlphaFoldDB" id="A0A383BDQ7"/>
<sequence length="241" mass="25108">TDDVLDFIAYDTFTVADVVPASTGGTFAGNISVPTATSAQHAVTKAQLDASAHTPEGTAVLSTGESGGTKFLREDGDGTSSWQAAGSPSITDGGNAMAITIDSSENVGIGIAPTSYKLTVDGDGSRIAFSGGGSYPFLNGIRSNRSGTTSGNMYIETWRGDGGNTPVTAIAIEGAAADVLPGGDNTQDLGSSAKRWKNIYTTDLHLANDRGNWTVIEEEDYLTIRNNKTNKVFKLVMEEIE</sequence>
<gene>
    <name evidence="1" type="ORF">METZ01_LOCUS471101</name>
</gene>
<protein>
    <submittedName>
        <fullName evidence="1">Uncharacterized protein</fullName>
    </submittedName>
</protein>
<organism evidence="1">
    <name type="scientific">marine metagenome</name>
    <dbReference type="NCBI Taxonomy" id="408172"/>
    <lineage>
        <taxon>unclassified sequences</taxon>
        <taxon>metagenomes</taxon>
        <taxon>ecological metagenomes</taxon>
    </lineage>
</organism>
<reference evidence="1" key="1">
    <citation type="submission" date="2018-05" db="EMBL/GenBank/DDBJ databases">
        <authorList>
            <person name="Lanie J.A."/>
            <person name="Ng W.-L."/>
            <person name="Kazmierczak K.M."/>
            <person name="Andrzejewski T.M."/>
            <person name="Davidsen T.M."/>
            <person name="Wayne K.J."/>
            <person name="Tettelin H."/>
            <person name="Glass J.I."/>
            <person name="Rusch D."/>
            <person name="Podicherti R."/>
            <person name="Tsui H.-C.T."/>
            <person name="Winkler M.E."/>
        </authorList>
    </citation>
    <scope>NUCLEOTIDE SEQUENCE</scope>
</reference>
<evidence type="ECO:0000313" key="1">
    <source>
        <dbReference type="EMBL" id="SVE18247.1"/>
    </source>
</evidence>